<protein>
    <submittedName>
        <fullName evidence="1">Uncharacterized protein</fullName>
    </submittedName>
</protein>
<name>A0A316GR48_9SPHI</name>
<dbReference type="AlphaFoldDB" id="A0A316GR48"/>
<sequence>MTRYQRQLLILCLVFFLCLTCVLAVKLNTMKERDVTNNEKIAYLKGSIRDNLSFHPKLKVKDPALLREYRVIYRYQDGDCTDCIREGLSNLETSLSSSSLKKLLILSNSPYLPFKQYRSVIEYNSISAIDSVKQPYVCFIDTSGRVLFYLKFPVKNIEYNRELLSLVDSNLTTK</sequence>
<evidence type="ECO:0000313" key="2">
    <source>
        <dbReference type="Proteomes" id="UP000245678"/>
    </source>
</evidence>
<organism evidence="1 2">
    <name type="scientific">Mucilaginibacter oryzae</name>
    <dbReference type="NCBI Taxonomy" id="468058"/>
    <lineage>
        <taxon>Bacteria</taxon>
        <taxon>Pseudomonadati</taxon>
        <taxon>Bacteroidota</taxon>
        <taxon>Sphingobacteriia</taxon>
        <taxon>Sphingobacteriales</taxon>
        <taxon>Sphingobacteriaceae</taxon>
        <taxon>Mucilaginibacter</taxon>
    </lineage>
</organism>
<proteinExistence type="predicted"/>
<dbReference type="EMBL" id="QGHA01000025">
    <property type="protein sequence ID" value="PWK64895.1"/>
    <property type="molecule type" value="Genomic_DNA"/>
</dbReference>
<gene>
    <name evidence="1" type="ORF">LX99_05059</name>
</gene>
<reference evidence="1 2" key="1">
    <citation type="submission" date="2018-05" db="EMBL/GenBank/DDBJ databases">
        <title>Genomic Encyclopedia of Archaeal and Bacterial Type Strains, Phase II (KMG-II): from individual species to whole genera.</title>
        <authorList>
            <person name="Goeker M."/>
        </authorList>
    </citation>
    <scope>NUCLEOTIDE SEQUENCE [LARGE SCALE GENOMIC DNA]</scope>
    <source>
        <strain evidence="1 2">DSM 19975</strain>
    </source>
</reference>
<dbReference type="Proteomes" id="UP000245678">
    <property type="component" value="Unassembled WGS sequence"/>
</dbReference>
<accession>A0A316GR48</accession>
<evidence type="ECO:0000313" key="1">
    <source>
        <dbReference type="EMBL" id="PWK64895.1"/>
    </source>
</evidence>
<comment type="caution">
    <text evidence="1">The sequence shown here is derived from an EMBL/GenBank/DDBJ whole genome shotgun (WGS) entry which is preliminary data.</text>
</comment>
<keyword evidence="2" id="KW-1185">Reference proteome</keyword>